<reference evidence="2" key="1">
    <citation type="submission" date="2013-04" db="EMBL/GenBank/DDBJ databases">
        <title>The genome sequencing project of 58 acetic acid bacteria.</title>
        <authorList>
            <person name="Okamoto-Kainuma A."/>
            <person name="Ishikawa M."/>
            <person name="Umino S."/>
            <person name="Koizumi Y."/>
            <person name="Shiwa Y."/>
            <person name="Yoshikawa H."/>
            <person name="Matsutani M."/>
            <person name="Matsushita K."/>
        </authorList>
    </citation>
    <scope>NUCLEOTIDE SEQUENCE</scope>
    <source>
        <strain evidence="2">NRIC 0535</strain>
    </source>
</reference>
<dbReference type="InterPro" id="IPR001296">
    <property type="entry name" value="Glyco_trans_1"/>
</dbReference>
<dbReference type="Gene3D" id="3.40.50.2000">
    <property type="entry name" value="Glycogen Phosphorylase B"/>
    <property type="match status" value="1"/>
</dbReference>
<dbReference type="CDD" id="cd03801">
    <property type="entry name" value="GT4_PimA-like"/>
    <property type="match status" value="1"/>
</dbReference>
<name>A0ABQ0Q6N2_9PROT</name>
<comment type="caution">
    <text evidence="2">The sequence shown here is derived from an EMBL/GenBank/DDBJ whole genome shotgun (WGS) entry which is preliminary data.</text>
</comment>
<dbReference type="Pfam" id="PF00534">
    <property type="entry name" value="Glycos_transf_1"/>
    <property type="match status" value="1"/>
</dbReference>
<evidence type="ECO:0000259" key="1">
    <source>
        <dbReference type="Pfam" id="PF00534"/>
    </source>
</evidence>
<keyword evidence="3" id="KW-1185">Reference proteome</keyword>
<protein>
    <recommendedName>
        <fullName evidence="1">Glycosyl transferase family 1 domain-containing protein</fullName>
    </recommendedName>
</protein>
<evidence type="ECO:0000313" key="3">
    <source>
        <dbReference type="Proteomes" id="UP001062776"/>
    </source>
</evidence>
<dbReference type="RefSeq" id="WP_264817495.1">
    <property type="nucleotide sequence ID" value="NZ_BAPV01000061.1"/>
</dbReference>
<dbReference type="Proteomes" id="UP001062776">
    <property type="component" value="Unassembled WGS sequence"/>
</dbReference>
<dbReference type="EMBL" id="BAPV01000061">
    <property type="protein sequence ID" value="GBQ93823.1"/>
    <property type="molecule type" value="Genomic_DNA"/>
</dbReference>
<sequence>MNRVIFLNPFDAGAISGGVKVTYQHAEMLAKSGYKVSVFQPSGRPDWLDISERLDICGSFTAAPGDVLVFPEILVDMLLDIAKTPFPGKKIMFCQNPFYLYSYGIGGQELMDMGFSHFIVPGEETARSLSSMLRVRNVHVVPNSVDTATFHPRNKTLSIATNPRKWPAEAGNSSLAHLIRTMLHLKYPETRDIPWFMLENMSQREVAQTMGNAAIFLALSRQEAMPLTPLEAMASRCALVGFHGTGGKDYASHRNGHWFSPEQCEEIVDCLSGLISELRHGAPRIDRMLDEAEKTAHHYSVGATYNALMQVYGEICAHFSTSPDAV</sequence>
<accession>A0ABQ0Q6N2</accession>
<organism evidence="2 3">
    <name type="scientific">Asaia krungthepensis NRIC 0535</name>
    <dbReference type="NCBI Taxonomy" id="1307925"/>
    <lineage>
        <taxon>Bacteria</taxon>
        <taxon>Pseudomonadati</taxon>
        <taxon>Pseudomonadota</taxon>
        <taxon>Alphaproteobacteria</taxon>
        <taxon>Acetobacterales</taxon>
        <taxon>Acetobacteraceae</taxon>
        <taxon>Asaia</taxon>
    </lineage>
</organism>
<dbReference type="InterPro" id="IPR050194">
    <property type="entry name" value="Glycosyltransferase_grp1"/>
</dbReference>
<evidence type="ECO:0000313" key="2">
    <source>
        <dbReference type="EMBL" id="GBQ93823.1"/>
    </source>
</evidence>
<gene>
    <name evidence="2" type="ORF">AA0535_2954</name>
</gene>
<feature type="domain" description="Glycosyl transferase family 1" evidence="1">
    <location>
        <begin position="196"/>
        <end position="274"/>
    </location>
</feature>
<dbReference type="SUPFAM" id="SSF53756">
    <property type="entry name" value="UDP-Glycosyltransferase/glycogen phosphorylase"/>
    <property type="match status" value="1"/>
</dbReference>
<proteinExistence type="predicted"/>
<dbReference type="PANTHER" id="PTHR45947:SF3">
    <property type="entry name" value="SULFOQUINOVOSYL TRANSFERASE SQD2"/>
    <property type="match status" value="1"/>
</dbReference>
<dbReference type="PANTHER" id="PTHR45947">
    <property type="entry name" value="SULFOQUINOVOSYL TRANSFERASE SQD2"/>
    <property type="match status" value="1"/>
</dbReference>